<keyword evidence="12 14" id="KW-0324">Glycolysis</keyword>
<dbReference type="PRINTS" id="PR00476">
    <property type="entry name" value="PHFRCTKINASE"/>
</dbReference>
<feature type="binding site" evidence="14">
    <location>
        <position position="167"/>
    </location>
    <ligand>
        <name>substrate</name>
        <note>ligand shared between dimeric partners</note>
    </ligand>
</feature>
<comment type="subunit">
    <text evidence="14">Homotetramer.</text>
</comment>
<dbReference type="SUPFAM" id="SSF53784">
    <property type="entry name" value="Phosphofructokinase"/>
    <property type="match status" value="1"/>
</dbReference>
<comment type="function">
    <text evidence="14">Catalyzes the phosphorylation of D-fructose 6-phosphate to fructose 1,6-bisphosphate by ATP, the first committing step of glycolysis.</text>
</comment>
<dbReference type="GO" id="GO:0003872">
    <property type="term" value="F:6-phosphofructokinase activity"/>
    <property type="evidence" value="ECO:0007669"/>
    <property type="project" value="UniProtKB-UniRule"/>
</dbReference>
<evidence type="ECO:0000256" key="6">
    <source>
        <dbReference type="ARBA" id="ARBA00022679"/>
    </source>
</evidence>
<feature type="binding site" description="in other chain" evidence="14">
    <location>
        <begin position="130"/>
        <end position="132"/>
    </location>
    <ligand>
        <name>substrate</name>
        <note>ligand shared between dimeric partners</note>
    </ligand>
</feature>
<keyword evidence="4 14" id="KW-0963">Cytoplasm</keyword>
<comment type="catalytic activity">
    <reaction evidence="13 14">
        <text>beta-D-fructose 6-phosphate + ATP = beta-D-fructose 1,6-bisphosphate + ADP + H(+)</text>
        <dbReference type="Rhea" id="RHEA:16109"/>
        <dbReference type="ChEBI" id="CHEBI:15378"/>
        <dbReference type="ChEBI" id="CHEBI:30616"/>
        <dbReference type="ChEBI" id="CHEBI:32966"/>
        <dbReference type="ChEBI" id="CHEBI:57634"/>
        <dbReference type="ChEBI" id="CHEBI:456216"/>
        <dbReference type="EC" id="2.7.1.11"/>
    </reaction>
</comment>
<evidence type="ECO:0000256" key="9">
    <source>
        <dbReference type="ARBA" id="ARBA00022777"/>
    </source>
</evidence>
<dbReference type="GO" id="GO:0005524">
    <property type="term" value="F:ATP binding"/>
    <property type="evidence" value="ECO:0007669"/>
    <property type="project" value="UniProtKB-UniRule"/>
</dbReference>
<dbReference type="FunFam" id="3.40.50.460:FF:000002">
    <property type="entry name" value="ATP-dependent 6-phosphofructokinase"/>
    <property type="match status" value="1"/>
</dbReference>
<evidence type="ECO:0000259" key="15">
    <source>
        <dbReference type="Pfam" id="PF00365"/>
    </source>
</evidence>
<dbReference type="OrthoDB" id="9802503at2"/>
<reference evidence="17" key="1">
    <citation type="submission" date="2018-03" db="EMBL/GenBank/DDBJ databases">
        <title>Gramella fulva sp. nov., isolated from a dry surface of tidal flat.</title>
        <authorList>
            <person name="Hwang S.H."/>
            <person name="Hwang W.M."/>
            <person name="Kang K."/>
            <person name="Ahn T.-Y."/>
        </authorList>
    </citation>
    <scope>NUCLEOTIDE SEQUENCE [LARGE SCALE GENOMIC DNA]</scope>
    <source>
        <strain evidence="17">SH35</strain>
    </source>
</reference>
<dbReference type="GO" id="GO:0070095">
    <property type="term" value="F:fructose-6-phosphate binding"/>
    <property type="evidence" value="ECO:0007669"/>
    <property type="project" value="TreeGrafter"/>
</dbReference>
<evidence type="ECO:0000256" key="10">
    <source>
        <dbReference type="ARBA" id="ARBA00022840"/>
    </source>
</evidence>
<evidence type="ECO:0000256" key="8">
    <source>
        <dbReference type="ARBA" id="ARBA00022741"/>
    </source>
</evidence>
<keyword evidence="10 14" id="KW-0067">ATP-binding</keyword>
<name>A0A2R3Z849_9FLAO</name>
<feature type="active site" description="Proton acceptor" evidence="14">
    <location>
        <position position="132"/>
    </location>
</feature>
<dbReference type="UniPathway" id="UPA00109">
    <property type="reaction ID" value="UER00182"/>
</dbReference>
<keyword evidence="11 14" id="KW-0460">Magnesium</keyword>
<dbReference type="GO" id="GO:0006002">
    <property type="term" value="P:fructose 6-phosphate metabolic process"/>
    <property type="evidence" value="ECO:0007669"/>
    <property type="project" value="UniProtKB-UniRule"/>
</dbReference>
<dbReference type="InterPro" id="IPR012003">
    <property type="entry name" value="ATP_PFK_prok-type"/>
</dbReference>
<feature type="binding site" description="in other chain" evidence="14">
    <location>
        <position position="227"/>
    </location>
    <ligand>
        <name>substrate</name>
        <note>ligand shared between dimeric partners</note>
    </ligand>
</feature>
<protein>
    <recommendedName>
        <fullName evidence="14">ATP-dependent 6-phosphofructokinase</fullName>
        <shortName evidence="14">ATP-PFK</shortName>
        <shortName evidence="14">Phosphofructokinase</shortName>
        <ecNumber evidence="14">2.7.1.11</ecNumber>
    </recommendedName>
    <alternativeName>
        <fullName evidence="14">Phosphohexokinase</fullName>
    </alternativeName>
</protein>
<dbReference type="InterPro" id="IPR035966">
    <property type="entry name" value="PKF_sf"/>
</dbReference>
<dbReference type="PANTHER" id="PTHR13697:SF4">
    <property type="entry name" value="ATP-DEPENDENT 6-PHOSPHOFRUCTOKINASE"/>
    <property type="match status" value="1"/>
</dbReference>
<dbReference type="PROSITE" id="PS00433">
    <property type="entry name" value="PHOSPHOFRUCTOKINASE"/>
    <property type="match status" value="1"/>
</dbReference>
<dbReference type="RefSeq" id="WP_107013176.1">
    <property type="nucleotide sequence ID" value="NZ_CP028136.1"/>
</dbReference>
<dbReference type="GO" id="GO:0061621">
    <property type="term" value="P:canonical glycolysis"/>
    <property type="evidence" value="ECO:0007669"/>
    <property type="project" value="TreeGrafter"/>
</dbReference>
<feature type="binding site" description="in other chain" evidence="14">
    <location>
        <begin position="258"/>
        <end position="261"/>
    </location>
    <ligand>
        <name>substrate</name>
        <note>ligand shared between dimeric partners</note>
    </ligand>
</feature>
<evidence type="ECO:0000256" key="1">
    <source>
        <dbReference type="ARBA" id="ARBA00001946"/>
    </source>
</evidence>
<dbReference type="Gene3D" id="3.40.50.460">
    <property type="entry name" value="Phosphofructokinase domain"/>
    <property type="match status" value="1"/>
</dbReference>
<comment type="subcellular location">
    <subcellularLocation>
        <location evidence="2 14">Cytoplasm</location>
    </subcellularLocation>
</comment>
<keyword evidence="5 14" id="KW-0021">Allosteric enzyme</keyword>
<dbReference type="PANTHER" id="PTHR13697">
    <property type="entry name" value="PHOSPHOFRUCTOKINASE"/>
    <property type="match status" value="1"/>
</dbReference>
<gene>
    <name evidence="14 16" type="primary">pfkA</name>
    <name evidence="16" type="ORF">C7S20_14640</name>
</gene>
<dbReference type="AlphaFoldDB" id="A0A2R3Z849"/>
<evidence type="ECO:0000256" key="4">
    <source>
        <dbReference type="ARBA" id="ARBA00022490"/>
    </source>
</evidence>
<keyword evidence="8 14" id="KW-0547">Nucleotide-binding</keyword>
<evidence type="ECO:0000313" key="16">
    <source>
        <dbReference type="EMBL" id="AVR46402.1"/>
    </source>
</evidence>
<feature type="binding site" evidence="14">
    <location>
        <begin position="106"/>
        <end position="109"/>
    </location>
    <ligand>
        <name>ATP</name>
        <dbReference type="ChEBI" id="CHEBI:30616"/>
    </ligand>
</feature>
<feature type="binding site" evidence="14">
    <location>
        <begin position="25"/>
        <end position="29"/>
    </location>
    <ligand>
        <name>ADP</name>
        <dbReference type="ChEBI" id="CHEBI:456216"/>
        <note>allosteric activator; ligand shared between dimeric partners</note>
    </ligand>
</feature>
<dbReference type="EMBL" id="CP028136">
    <property type="protein sequence ID" value="AVR46402.1"/>
    <property type="molecule type" value="Genomic_DNA"/>
</dbReference>
<sequence>MSKRLRKIGVMTSGGDSPGMNAAIRAVVRACAYYHIDCVGYYRGFQGMINGESVELNARSVRNIINLGGTILQSARSKEFMTEEGRSRAAENLKKDEVDAMILIGGDGTFRGGLALSEEHGIQVMGVPGTIDNDIYGTNYTIGYDTALNTVVEAIDKIRDTASSHNRLFFVEVMGRDAGFIALTSGIGAGAEEILIPEENLGLERLLNSLEHSRRAGKTSSIVVVSEGDKIGKNVFELADYVRENLPYYDARVTVLGHIQRGGRPSCFDRVLASRLSVKAVELLLDGQKNLMVGLINNDIESCSLEKALKGKHTINKDLLRISEILST</sequence>
<dbReference type="Gene3D" id="3.40.50.450">
    <property type="match status" value="1"/>
</dbReference>
<dbReference type="EC" id="2.7.1.11" evidence="14"/>
<dbReference type="InterPro" id="IPR015912">
    <property type="entry name" value="Phosphofructokinase_CS"/>
</dbReference>
<feature type="domain" description="Phosphofructokinase" evidence="15">
    <location>
        <begin position="7"/>
        <end position="284"/>
    </location>
</feature>
<dbReference type="InterPro" id="IPR022953">
    <property type="entry name" value="ATP_PFK"/>
</dbReference>
<evidence type="ECO:0000256" key="7">
    <source>
        <dbReference type="ARBA" id="ARBA00022723"/>
    </source>
</evidence>
<dbReference type="NCBIfam" id="TIGR02482">
    <property type="entry name" value="PFKA_ATP"/>
    <property type="match status" value="1"/>
</dbReference>
<comment type="activity regulation">
    <text evidence="14">Allosterically activated by ADP and other diphosphonucleosides, and allosterically inhibited by phosphoenolpyruvate.</text>
</comment>
<dbReference type="GO" id="GO:0046872">
    <property type="term" value="F:metal ion binding"/>
    <property type="evidence" value="ECO:0007669"/>
    <property type="project" value="UniProtKB-KW"/>
</dbReference>
<evidence type="ECO:0000256" key="3">
    <source>
        <dbReference type="ARBA" id="ARBA00004679"/>
    </source>
</evidence>
<organism evidence="16 17">
    <name type="scientific">Christiangramia fulva</name>
    <dbReference type="NCBI Taxonomy" id="2126553"/>
    <lineage>
        <taxon>Bacteria</taxon>
        <taxon>Pseudomonadati</taxon>
        <taxon>Bacteroidota</taxon>
        <taxon>Flavobacteriia</taxon>
        <taxon>Flavobacteriales</taxon>
        <taxon>Flavobacteriaceae</taxon>
        <taxon>Christiangramia</taxon>
    </lineage>
</organism>
<dbReference type="PIRSF" id="PIRSF000532">
    <property type="entry name" value="ATP_PFK_prok"/>
    <property type="match status" value="1"/>
</dbReference>
<feature type="binding site" description="in other chain" evidence="14">
    <location>
        <begin position="218"/>
        <end position="220"/>
    </location>
    <ligand>
        <name>ADP</name>
        <dbReference type="ChEBI" id="CHEBI:456216"/>
        <note>allosteric activator; ligand shared between dimeric partners</note>
    </ligand>
</feature>
<evidence type="ECO:0000256" key="5">
    <source>
        <dbReference type="ARBA" id="ARBA00022533"/>
    </source>
</evidence>
<proteinExistence type="inferred from homology"/>
<dbReference type="InterPro" id="IPR000023">
    <property type="entry name" value="Phosphofructokinase_dom"/>
</dbReference>
<comment type="similarity">
    <text evidence="14">Belongs to the phosphofructokinase type A (PFKA) family. ATP-dependent PFK group I subfamily. Prokaryotic clade 'B1' sub-subfamily.</text>
</comment>
<keyword evidence="9 14" id="KW-0418">Kinase</keyword>
<keyword evidence="7 14" id="KW-0479">Metal-binding</keyword>
<feature type="binding site" evidence="14">
    <location>
        <begin position="76"/>
        <end position="77"/>
    </location>
    <ligand>
        <name>ATP</name>
        <dbReference type="ChEBI" id="CHEBI:30616"/>
    </ligand>
</feature>
<dbReference type="GO" id="GO:0005945">
    <property type="term" value="C:6-phosphofructokinase complex"/>
    <property type="evidence" value="ECO:0007669"/>
    <property type="project" value="TreeGrafter"/>
</dbReference>
<evidence type="ECO:0000256" key="2">
    <source>
        <dbReference type="ARBA" id="ARBA00004496"/>
    </source>
</evidence>
<comment type="cofactor">
    <cofactor evidence="1 14">
        <name>Mg(2+)</name>
        <dbReference type="ChEBI" id="CHEBI:18420"/>
    </cofactor>
</comment>
<dbReference type="NCBIfam" id="NF002872">
    <property type="entry name" value="PRK03202.1"/>
    <property type="match status" value="1"/>
</dbReference>
<keyword evidence="17" id="KW-1185">Reference proteome</keyword>
<feature type="binding site" evidence="14">
    <location>
        <position position="15"/>
    </location>
    <ligand>
        <name>ATP</name>
        <dbReference type="ChEBI" id="CHEBI:30616"/>
    </ligand>
</feature>
<feature type="binding site" description="in other chain" evidence="14">
    <location>
        <begin position="174"/>
        <end position="176"/>
    </location>
    <ligand>
        <name>substrate</name>
        <note>ligand shared between dimeric partners</note>
    </ligand>
</feature>
<dbReference type="InterPro" id="IPR012828">
    <property type="entry name" value="PFKA_ATP_prok"/>
</dbReference>
<dbReference type="GO" id="GO:0048029">
    <property type="term" value="F:monosaccharide binding"/>
    <property type="evidence" value="ECO:0007669"/>
    <property type="project" value="TreeGrafter"/>
</dbReference>
<evidence type="ECO:0000256" key="11">
    <source>
        <dbReference type="ARBA" id="ARBA00022842"/>
    </source>
</evidence>
<dbReference type="HAMAP" id="MF_00339">
    <property type="entry name" value="Phosphofructokinase_I_B1"/>
    <property type="match status" value="1"/>
</dbReference>
<evidence type="ECO:0000256" key="14">
    <source>
        <dbReference type="HAMAP-Rule" id="MF_00339"/>
    </source>
</evidence>
<dbReference type="KEGG" id="grs:C7S20_14640"/>
<evidence type="ECO:0000256" key="13">
    <source>
        <dbReference type="ARBA" id="ARBA00048070"/>
    </source>
</evidence>
<feature type="binding site" evidence="14">
    <location>
        <position position="107"/>
    </location>
    <ligand>
        <name>Mg(2+)</name>
        <dbReference type="ChEBI" id="CHEBI:18420"/>
        <note>catalytic</note>
    </ligand>
</feature>
<accession>A0A2R3Z849</accession>
<dbReference type="GO" id="GO:0016208">
    <property type="term" value="F:AMP binding"/>
    <property type="evidence" value="ECO:0007669"/>
    <property type="project" value="TreeGrafter"/>
</dbReference>
<feature type="binding site" description="in other chain" evidence="14">
    <location>
        <position position="159"/>
    </location>
    <ligand>
        <name>ADP</name>
        <dbReference type="ChEBI" id="CHEBI:456216"/>
        <note>allosteric activator; ligand shared between dimeric partners</note>
    </ligand>
</feature>
<dbReference type="GO" id="GO:0030388">
    <property type="term" value="P:fructose 1,6-bisphosphate metabolic process"/>
    <property type="evidence" value="ECO:0007669"/>
    <property type="project" value="TreeGrafter"/>
</dbReference>
<feature type="binding site" evidence="14">
    <location>
        <position position="252"/>
    </location>
    <ligand>
        <name>substrate</name>
        <note>ligand shared between dimeric partners</note>
    </ligand>
</feature>
<evidence type="ECO:0000256" key="12">
    <source>
        <dbReference type="ARBA" id="ARBA00023152"/>
    </source>
</evidence>
<comment type="caution">
    <text evidence="14">Lacks conserved residue(s) required for the propagation of feature annotation.</text>
</comment>
<dbReference type="Proteomes" id="UP000241507">
    <property type="component" value="Chromosome"/>
</dbReference>
<dbReference type="Pfam" id="PF00365">
    <property type="entry name" value="PFK"/>
    <property type="match status" value="1"/>
</dbReference>
<dbReference type="GO" id="GO:0042802">
    <property type="term" value="F:identical protein binding"/>
    <property type="evidence" value="ECO:0007669"/>
    <property type="project" value="TreeGrafter"/>
</dbReference>
<feature type="binding site" description="in other chain" evidence="14">
    <location>
        <begin position="190"/>
        <end position="192"/>
    </location>
    <ligand>
        <name>ADP</name>
        <dbReference type="ChEBI" id="CHEBI:456216"/>
        <note>allosteric activator; ligand shared between dimeric partners</note>
    </ligand>
</feature>
<evidence type="ECO:0000313" key="17">
    <source>
        <dbReference type="Proteomes" id="UP000241507"/>
    </source>
</evidence>
<keyword evidence="6 14" id="KW-0808">Transferase</keyword>
<comment type="pathway">
    <text evidence="3 14">Carbohydrate degradation; glycolysis; D-glyceraldehyde 3-phosphate and glycerone phosphate from D-glucose: step 3/4.</text>
</comment>